<dbReference type="SUPFAM" id="SSF53649">
    <property type="entry name" value="Alkaline phosphatase-like"/>
    <property type="match status" value="1"/>
</dbReference>
<evidence type="ECO:0000259" key="4">
    <source>
        <dbReference type="Pfam" id="PF16347"/>
    </source>
</evidence>
<feature type="chain" id="PRO_5045174033" evidence="2">
    <location>
        <begin position="22"/>
        <end position="478"/>
    </location>
</feature>
<evidence type="ECO:0000313" key="6">
    <source>
        <dbReference type="Proteomes" id="UP001239462"/>
    </source>
</evidence>
<dbReference type="EMBL" id="JASZZN010000002">
    <property type="protein sequence ID" value="MDM4014474.1"/>
    <property type="molecule type" value="Genomic_DNA"/>
</dbReference>
<dbReference type="Gene3D" id="3.40.720.10">
    <property type="entry name" value="Alkaline Phosphatase, subunit A"/>
    <property type="match status" value="1"/>
</dbReference>
<evidence type="ECO:0000256" key="2">
    <source>
        <dbReference type="SAM" id="SignalP"/>
    </source>
</evidence>
<dbReference type="Pfam" id="PF00884">
    <property type="entry name" value="Sulfatase"/>
    <property type="match status" value="1"/>
</dbReference>
<evidence type="ECO:0000313" key="5">
    <source>
        <dbReference type="EMBL" id="MDM4014474.1"/>
    </source>
</evidence>
<evidence type="ECO:0000259" key="3">
    <source>
        <dbReference type="Pfam" id="PF00884"/>
    </source>
</evidence>
<name>A0ABT7PDB5_9BACT</name>
<proteinExistence type="predicted"/>
<reference evidence="5 6" key="1">
    <citation type="submission" date="2023-06" db="EMBL/GenBank/DDBJ databases">
        <title>Roseiconus lacunae JC819 isolated from Gulf of Mannar region, Tamil Nadu.</title>
        <authorList>
            <person name="Pk S."/>
            <person name="Ch S."/>
            <person name="Ch V.R."/>
        </authorList>
    </citation>
    <scope>NUCLEOTIDE SEQUENCE [LARGE SCALE GENOMIC DNA]</scope>
    <source>
        <strain evidence="5 6">JC819</strain>
    </source>
</reference>
<feature type="signal peptide" evidence="2">
    <location>
        <begin position="1"/>
        <end position="21"/>
    </location>
</feature>
<feature type="domain" description="N-sulphoglucosamine sulphohydrolase C-terminal" evidence="4">
    <location>
        <begin position="397"/>
        <end position="446"/>
    </location>
</feature>
<dbReference type="CDD" id="cd16027">
    <property type="entry name" value="SGSH"/>
    <property type="match status" value="1"/>
</dbReference>
<organism evidence="5 6">
    <name type="scientific">Roseiconus lacunae</name>
    <dbReference type="NCBI Taxonomy" id="2605694"/>
    <lineage>
        <taxon>Bacteria</taxon>
        <taxon>Pseudomonadati</taxon>
        <taxon>Planctomycetota</taxon>
        <taxon>Planctomycetia</taxon>
        <taxon>Pirellulales</taxon>
        <taxon>Pirellulaceae</taxon>
        <taxon>Roseiconus</taxon>
    </lineage>
</organism>
<dbReference type="Pfam" id="PF16347">
    <property type="entry name" value="SGSH_C"/>
    <property type="match status" value="1"/>
</dbReference>
<dbReference type="InterPro" id="IPR017850">
    <property type="entry name" value="Alkaline_phosphatase_core_sf"/>
</dbReference>
<dbReference type="PROSITE" id="PS51257">
    <property type="entry name" value="PROKAR_LIPOPROTEIN"/>
    <property type="match status" value="1"/>
</dbReference>
<feature type="region of interest" description="Disordered" evidence="1">
    <location>
        <begin position="447"/>
        <end position="478"/>
    </location>
</feature>
<gene>
    <name evidence="5" type="ORF">QTN89_03450</name>
</gene>
<dbReference type="PANTHER" id="PTHR43751">
    <property type="entry name" value="SULFATASE"/>
    <property type="match status" value="1"/>
</dbReference>
<dbReference type="InterPro" id="IPR052701">
    <property type="entry name" value="GAG_Ulvan_Degrading_Sulfatases"/>
</dbReference>
<dbReference type="InterPro" id="IPR000917">
    <property type="entry name" value="Sulfatase_N"/>
</dbReference>
<evidence type="ECO:0000256" key="1">
    <source>
        <dbReference type="SAM" id="MobiDB-lite"/>
    </source>
</evidence>
<dbReference type="InterPro" id="IPR032506">
    <property type="entry name" value="SGSH_C"/>
</dbReference>
<dbReference type="Proteomes" id="UP001239462">
    <property type="component" value="Unassembled WGS sequence"/>
</dbReference>
<feature type="domain" description="Sulfatase N-terminal" evidence="3">
    <location>
        <begin position="30"/>
        <end position="302"/>
    </location>
</feature>
<accession>A0ABT7PDB5</accession>
<keyword evidence="2" id="KW-0732">Signal</keyword>
<sequence length="478" mass="53511">MKLASKLMAAVTIFTVSCLFADAARAESKPNFLIVLADDCTHNDLPVYGGRNAKTPNLDRLASQGLVFDRAFLAEAICQPCRAELYSGLYPMSNGCAWNHSASRSDIRSMPQHLGAEGYRVGLAGKVHVQPRQAFPFESVDGFDKNCVRDPTQPHRLQSALEFMTRDAEPFCLVIALVEPHVPWVMGDASQYPPKSIELPPNIADTPETRRAFGRYLAEITYMDSQVGEILEALDSVGHSDDTLVLFSSEQGSQFPGNKWTNYNTGVHTALIARFPNVVPAGRRTDALVQYADVLPTMMEMAELPYERDAFDGQSFAGVLKGQLNEHRDYVYGVHNNVPEGPSYPVRSISDGKYHYIRNLTNENLYIEKHLMGIKGDGKLNNKYWQTWVYNSFDNPNAYRLIQRYMRRPAEELYDLEADPYEMNNLAGQAGLAEVRSSLSAELERWMKGQGDPGAEQDTVESLQAARQDRHRFGPAND</sequence>
<comment type="caution">
    <text evidence="5">The sequence shown here is derived from an EMBL/GenBank/DDBJ whole genome shotgun (WGS) entry which is preliminary data.</text>
</comment>
<protein>
    <submittedName>
        <fullName evidence="5">Sulfatase</fullName>
    </submittedName>
</protein>
<keyword evidence="6" id="KW-1185">Reference proteome</keyword>
<dbReference type="PANTHER" id="PTHR43751:SF1">
    <property type="entry name" value="SULFATASE ATSG-RELATED"/>
    <property type="match status" value="1"/>
</dbReference>